<reference evidence="1 2" key="1">
    <citation type="journal article" date="2011" name="J. Bacteriol.">
        <title>Complete genome sequence of Haloarcula hispanica, a model haloarchaeon for studying genetics, metabolism, and virus-host interaction.</title>
        <authorList>
            <person name="Liu H."/>
            <person name="Wu Z."/>
            <person name="Li M."/>
            <person name="Zhang F."/>
            <person name="Zheng H."/>
            <person name="Han J."/>
            <person name="Liu J."/>
            <person name="Zhou J."/>
            <person name="Wang S."/>
            <person name="Xiang H."/>
        </authorList>
    </citation>
    <scope>NUCLEOTIDE SEQUENCE [LARGE SCALE GENOMIC DNA]</scope>
    <source>
        <strain evidence="2">ATCC 33960 / DSM 4426 / JCM 8911 / NBRC 102182 / NCIMB 2187 / VKM B-1755</strain>
    </source>
</reference>
<sequence length="63" mass="7251">MDIAEQAAEAILEMSEVAREHQKRDRVHSVIDSAENLEEDEIDELLTLVEEMGIEEVKNRLTE</sequence>
<dbReference type="KEGG" id="hhi:HAH_2835"/>
<evidence type="ECO:0000313" key="2">
    <source>
        <dbReference type="Proteomes" id="UP000005629"/>
    </source>
</evidence>
<accession>G0HS78</accession>
<dbReference type="Proteomes" id="UP000005629">
    <property type="component" value="Chromosome I"/>
</dbReference>
<dbReference type="EMBL" id="CP002921">
    <property type="protein sequence ID" value="AEM58415.1"/>
    <property type="molecule type" value="Genomic_DNA"/>
</dbReference>
<gene>
    <name evidence="1" type="ordered locus">HAH_2835</name>
</gene>
<dbReference type="HOGENOM" id="CLU_2874961_0_0_2"/>
<dbReference type="AlphaFoldDB" id="G0HS78"/>
<evidence type="ECO:0000313" key="1">
    <source>
        <dbReference type="EMBL" id="AEM58415.1"/>
    </source>
</evidence>
<name>G0HS78_HALHT</name>
<protein>
    <submittedName>
        <fullName evidence="1">Uncharacterized protein</fullName>
    </submittedName>
</protein>
<organism evidence="1 2">
    <name type="scientific">Haloarcula hispanica (strain ATCC 33960 / DSM 4426 / JCM 8911 / NBRC 102182 / NCIMB 2187 / VKM B-1755)</name>
    <dbReference type="NCBI Taxonomy" id="634497"/>
    <lineage>
        <taxon>Archaea</taxon>
        <taxon>Methanobacteriati</taxon>
        <taxon>Methanobacteriota</taxon>
        <taxon>Stenosarchaea group</taxon>
        <taxon>Halobacteria</taxon>
        <taxon>Halobacteriales</taxon>
        <taxon>Haloarculaceae</taxon>
        <taxon>Haloarcula</taxon>
    </lineage>
</organism>
<proteinExistence type="predicted"/>